<dbReference type="EMBL" id="LR822017">
    <property type="protein sequence ID" value="CAD0137669.1"/>
    <property type="molecule type" value="Genomic_DNA"/>
</dbReference>
<dbReference type="AlphaFoldDB" id="A0A8D6XRJ4"/>
<protein>
    <submittedName>
        <fullName evidence="1">Uncharacterized protein</fullName>
    </submittedName>
</protein>
<evidence type="ECO:0000313" key="2">
    <source>
        <dbReference type="Proteomes" id="UP000509833"/>
    </source>
</evidence>
<sequence>MNFFNVKVDGNHITNSEGLDIVISEGQAKILREKGYQGVVIYVNRRFIINNERTMVSQL</sequence>
<evidence type="ECO:0000313" key="1">
    <source>
        <dbReference type="EMBL" id="CAD0137669.1"/>
    </source>
</evidence>
<gene>
    <name evidence="1" type="ORF">STHERMO_1080</name>
</gene>
<proteinExistence type="predicted"/>
<dbReference type="Proteomes" id="UP000509833">
    <property type="component" value="Chromosome"/>
</dbReference>
<name>A0A8D6XRJ4_STRTR</name>
<dbReference type="Gene3D" id="2.40.50.100">
    <property type="match status" value="1"/>
</dbReference>
<organism evidence="1 2">
    <name type="scientific">Streptococcus thermophilus</name>
    <dbReference type="NCBI Taxonomy" id="1308"/>
    <lineage>
        <taxon>Bacteria</taxon>
        <taxon>Bacillati</taxon>
        <taxon>Bacillota</taxon>
        <taxon>Bacilli</taxon>
        <taxon>Lactobacillales</taxon>
        <taxon>Streptococcaceae</taxon>
        <taxon>Streptococcus</taxon>
    </lineage>
</organism>
<accession>A0A8D6XRJ4</accession>
<reference evidence="1 2" key="1">
    <citation type="submission" date="2020-06" db="EMBL/GenBank/DDBJ databases">
        <authorList>
            <person name="Chuat V."/>
        </authorList>
    </citation>
    <scope>NUCLEOTIDE SEQUENCE [LARGE SCALE GENOMIC DNA]</scope>
    <source>
        <strain evidence="1">STH_CIRM_336</strain>
    </source>
</reference>